<name>A0A812TYM8_9DINO</name>
<evidence type="ECO:0000313" key="1">
    <source>
        <dbReference type="EMBL" id="CAE7555377.1"/>
    </source>
</evidence>
<gene>
    <name evidence="1" type="ORF">SNAT2548_LOCUS31202</name>
</gene>
<dbReference type="Proteomes" id="UP000604046">
    <property type="component" value="Unassembled WGS sequence"/>
</dbReference>
<dbReference type="EMBL" id="CAJNDS010002645">
    <property type="protein sequence ID" value="CAE7555377.1"/>
    <property type="molecule type" value="Genomic_DNA"/>
</dbReference>
<evidence type="ECO:0000313" key="2">
    <source>
        <dbReference type="Proteomes" id="UP000604046"/>
    </source>
</evidence>
<sequence length="149" mass="17362">MLTVCLEDQGYEGFAVYYMLTLVDKDRAVFYKVGRTCGSRLPIRIEDYHQQARWQEHGFVICDVLMMGVSHTEWPAKRAEQHIHGVMKQRKLALCLEESEVYKSDAKGYLVALFHETYNMTVEQFRAEEMYRGPDGHRFVTSVVFDDAP</sequence>
<accession>A0A812TYM8</accession>
<keyword evidence="2" id="KW-1185">Reference proteome</keyword>
<reference evidence="1" key="1">
    <citation type="submission" date="2021-02" db="EMBL/GenBank/DDBJ databases">
        <authorList>
            <person name="Dougan E. K."/>
            <person name="Rhodes N."/>
            <person name="Thang M."/>
            <person name="Chan C."/>
        </authorList>
    </citation>
    <scope>NUCLEOTIDE SEQUENCE</scope>
</reference>
<comment type="caution">
    <text evidence="1">The sequence shown here is derived from an EMBL/GenBank/DDBJ whole genome shotgun (WGS) entry which is preliminary data.</text>
</comment>
<proteinExistence type="predicted"/>
<evidence type="ECO:0008006" key="3">
    <source>
        <dbReference type="Google" id="ProtNLM"/>
    </source>
</evidence>
<protein>
    <recommendedName>
        <fullName evidence="3">GIY-YIG nuclease family protein</fullName>
    </recommendedName>
</protein>
<organism evidence="1 2">
    <name type="scientific">Symbiodinium natans</name>
    <dbReference type="NCBI Taxonomy" id="878477"/>
    <lineage>
        <taxon>Eukaryota</taxon>
        <taxon>Sar</taxon>
        <taxon>Alveolata</taxon>
        <taxon>Dinophyceae</taxon>
        <taxon>Suessiales</taxon>
        <taxon>Symbiodiniaceae</taxon>
        <taxon>Symbiodinium</taxon>
    </lineage>
</organism>
<dbReference type="AlphaFoldDB" id="A0A812TYM8"/>